<gene>
    <name evidence="1" type="ORF">FcAc13_07890</name>
</gene>
<protein>
    <recommendedName>
        <fullName evidence="3">Tfp pilus assembly protein FimT</fullName>
    </recommendedName>
</protein>
<evidence type="ECO:0000313" key="1">
    <source>
        <dbReference type="EMBL" id="MBC9131228.1"/>
    </source>
</evidence>
<accession>A0ABR7QYD2</accession>
<name>A0ABR7QYD2_9GAMM</name>
<sequence length="147" mass="16900">MIAISSIMVMMTITNWRDMRLQNELANGTLELVAFFNQVKSDANIFNRNNAIYIAYKNHQEWQLIVVDNEQADYTHPYFKFIGKTQQVDIVEVNVEPILIFHGRRSMAQPATIKLKNALGESRIIVSTRGRIRFCSANVYLAGFPKC</sequence>
<evidence type="ECO:0008006" key="3">
    <source>
        <dbReference type="Google" id="ProtNLM"/>
    </source>
</evidence>
<reference evidence="1 2" key="1">
    <citation type="submission" date="2020-06" db="EMBL/GenBank/DDBJ databases">
        <title>Frischella cerana isolated from Apis cerana gut homogenate.</title>
        <authorList>
            <person name="Wolter L.A."/>
            <person name="Suenami S."/>
            <person name="Miyazaki R."/>
        </authorList>
    </citation>
    <scope>NUCLEOTIDE SEQUENCE [LARGE SCALE GENOMIC DNA]</scope>
    <source>
        <strain evidence="1 2">Ac13</strain>
    </source>
</reference>
<comment type="caution">
    <text evidence="1">The sequence shown here is derived from an EMBL/GenBank/DDBJ whole genome shotgun (WGS) entry which is preliminary data.</text>
</comment>
<dbReference type="EMBL" id="JABURY010000016">
    <property type="protein sequence ID" value="MBC9131228.1"/>
    <property type="molecule type" value="Genomic_DNA"/>
</dbReference>
<evidence type="ECO:0000313" key="2">
    <source>
        <dbReference type="Proteomes" id="UP000651208"/>
    </source>
</evidence>
<organism evidence="1 2">
    <name type="scientific">Frischella japonica</name>
    <dbReference type="NCBI Taxonomy" id="2741544"/>
    <lineage>
        <taxon>Bacteria</taxon>
        <taxon>Pseudomonadati</taxon>
        <taxon>Pseudomonadota</taxon>
        <taxon>Gammaproteobacteria</taxon>
        <taxon>Orbales</taxon>
        <taxon>Orbaceae</taxon>
        <taxon>Frischella</taxon>
    </lineage>
</organism>
<dbReference type="Proteomes" id="UP000651208">
    <property type="component" value="Unassembled WGS sequence"/>
</dbReference>
<keyword evidence="2" id="KW-1185">Reference proteome</keyword>
<proteinExistence type="predicted"/>